<evidence type="ECO:0000313" key="2">
    <source>
        <dbReference type="EMBL" id="KAH1114897.1"/>
    </source>
</evidence>
<feature type="compositionally biased region" description="Basic and acidic residues" evidence="1">
    <location>
        <begin position="29"/>
        <end position="38"/>
    </location>
</feature>
<gene>
    <name evidence="2" type="ORF">J1N35_008275</name>
</gene>
<protein>
    <submittedName>
        <fullName evidence="2">Uncharacterized protein</fullName>
    </submittedName>
</protein>
<dbReference type="Proteomes" id="UP000828251">
    <property type="component" value="Unassembled WGS sequence"/>
</dbReference>
<organism evidence="2 3">
    <name type="scientific">Gossypium stocksii</name>
    <dbReference type="NCBI Taxonomy" id="47602"/>
    <lineage>
        <taxon>Eukaryota</taxon>
        <taxon>Viridiplantae</taxon>
        <taxon>Streptophyta</taxon>
        <taxon>Embryophyta</taxon>
        <taxon>Tracheophyta</taxon>
        <taxon>Spermatophyta</taxon>
        <taxon>Magnoliopsida</taxon>
        <taxon>eudicotyledons</taxon>
        <taxon>Gunneridae</taxon>
        <taxon>Pentapetalae</taxon>
        <taxon>rosids</taxon>
        <taxon>malvids</taxon>
        <taxon>Malvales</taxon>
        <taxon>Malvaceae</taxon>
        <taxon>Malvoideae</taxon>
        <taxon>Gossypium</taxon>
    </lineage>
</organism>
<feature type="non-terminal residue" evidence="2">
    <location>
        <position position="1"/>
    </location>
</feature>
<dbReference type="AlphaFoldDB" id="A0A9D4AE79"/>
<feature type="compositionally biased region" description="Acidic residues" evidence="1">
    <location>
        <begin position="1"/>
        <end position="12"/>
    </location>
</feature>
<reference evidence="2 3" key="1">
    <citation type="journal article" date="2021" name="Plant Biotechnol. J.">
        <title>Multi-omics assisted identification of the key and species-specific regulatory components of drought-tolerant mechanisms in Gossypium stocksii.</title>
        <authorList>
            <person name="Yu D."/>
            <person name="Ke L."/>
            <person name="Zhang D."/>
            <person name="Wu Y."/>
            <person name="Sun Y."/>
            <person name="Mei J."/>
            <person name="Sun J."/>
            <person name="Sun Y."/>
        </authorList>
    </citation>
    <scope>NUCLEOTIDE SEQUENCE [LARGE SCALE GENOMIC DNA]</scope>
    <source>
        <strain evidence="3">cv. E1</strain>
        <tissue evidence="2">Leaf</tissue>
    </source>
</reference>
<accession>A0A9D4AE79</accession>
<dbReference type="EMBL" id="JAIQCV010000003">
    <property type="protein sequence ID" value="KAH1114897.1"/>
    <property type="molecule type" value="Genomic_DNA"/>
</dbReference>
<sequence>NSVTDTEEEESDKEPNSSKPIEGSTNSKPKVEPEEETIKLSVEPEFTTPMPTFASTSKKSELSIMIDMCKFMHNQQQTY</sequence>
<evidence type="ECO:0000256" key="1">
    <source>
        <dbReference type="SAM" id="MobiDB-lite"/>
    </source>
</evidence>
<feature type="region of interest" description="Disordered" evidence="1">
    <location>
        <begin position="1"/>
        <end position="56"/>
    </location>
</feature>
<name>A0A9D4AE79_9ROSI</name>
<proteinExistence type="predicted"/>
<evidence type="ECO:0000313" key="3">
    <source>
        <dbReference type="Proteomes" id="UP000828251"/>
    </source>
</evidence>
<feature type="compositionally biased region" description="Polar residues" evidence="1">
    <location>
        <begin position="17"/>
        <end position="28"/>
    </location>
</feature>
<comment type="caution">
    <text evidence="2">The sequence shown here is derived from an EMBL/GenBank/DDBJ whole genome shotgun (WGS) entry which is preliminary data.</text>
</comment>
<keyword evidence="3" id="KW-1185">Reference proteome</keyword>